<dbReference type="InterPro" id="IPR044068">
    <property type="entry name" value="CB"/>
</dbReference>
<gene>
    <name evidence="4" type="ORF">ALNOE001_22070</name>
</gene>
<evidence type="ECO:0000259" key="3">
    <source>
        <dbReference type="PROSITE" id="PS51900"/>
    </source>
</evidence>
<dbReference type="Proteomes" id="UP000253099">
    <property type="component" value="Unassembled WGS sequence"/>
</dbReference>
<reference evidence="4 5" key="1">
    <citation type="submission" date="2018-06" db="EMBL/GenBank/DDBJ databases">
        <title>Genomic insight into two independent archaeal endosymbiosis events.</title>
        <authorList>
            <person name="Lind A.E."/>
            <person name="Lewis W.H."/>
            <person name="Spang A."/>
            <person name="Guy L."/>
            <person name="Embley M.T."/>
            <person name="Ettema T.J.G."/>
        </authorList>
    </citation>
    <scope>NUCLEOTIDE SEQUENCE [LARGE SCALE GENOMIC DNA]</scope>
    <source>
        <strain evidence="4">NOE</strain>
    </source>
</reference>
<dbReference type="PROSITE" id="PS51900">
    <property type="entry name" value="CB"/>
    <property type="match status" value="1"/>
</dbReference>
<dbReference type="AlphaFoldDB" id="A0A366MA67"/>
<evidence type="ECO:0000256" key="1">
    <source>
        <dbReference type="ARBA" id="ARBA00023125"/>
    </source>
</evidence>
<sequence length="113" mass="13796">MYNINILNEELNFYIVKLDVERSKKTLKNYYTSNKLFIKYLTNNNITQIDQNNILDILDIIEKYRHYLKHQRKNKVGTRKRYLREILQFLKTLGLKIKIELPKTNYKNKKSNI</sequence>
<proteinExistence type="predicted"/>
<evidence type="ECO:0000313" key="5">
    <source>
        <dbReference type="Proteomes" id="UP000253099"/>
    </source>
</evidence>
<organism evidence="4 5">
    <name type="scientific">Candidatus Methanobinarius endosymbioticus</name>
    <dbReference type="NCBI Taxonomy" id="2006182"/>
    <lineage>
        <taxon>Archaea</taxon>
        <taxon>Methanobacteriati</taxon>
        <taxon>Methanobacteriota</taxon>
        <taxon>Methanomada group</taxon>
        <taxon>Methanobacteria</taxon>
        <taxon>Methanobacteriales</taxon>
        <taxon>Methanobacteriaceae</taxon>
        <taxon>Candidatus Methanobinarius</taxon>
    </lineage>
</organism>
<keyword evidence="1 2" id="KW-0238">DNA-binding</keyword>
<comment type="caution">
    <text evidence="4">The sequence shown here is derived from an EMBL/GenBank/DDBJ whole genome shotgun (WGS) entry which is preliminary data.</text>
</comment>
<dbReference type="GO" id="GO:0003677">
    <property type="term" value="F:DNA binding"/>
    <property type="evidence" value="ECO:0007669"/>
    <property type="project" value="UniProtKB-UniRule"/>
</dbReference>
<keyword evidence="5" id="KW-1185">Reference proteome</keyword>
<accession>A0A366MA67</accession>
<dbReference type="InterPro" id="IPR010998">
    <property type="entry name" value="Integrase_recombinase_N"/>
</dbReference>
<dbReference type="EMBL" id="NIZT01000070">
    <property type="protein sequence ID" value="RBQ22449.1"/>
    <property type="molecule type" value="Genomic_DNA"/>
</dbReference>
<evidence type="ECO:0000313" key="4">
    <source>
        <dbReference type="EMBL" id="RBQ22449.1"/>
    </source>
</evidence>
<feature type="domain" description="Core-binding (CB)" evidence="3">
    <location>
        <begin position="5"/>
        <end position="94"/>
    </location>
</feature>
<name>A0A366MA67_9EURY</name>
<protein>
    <recommendedName>
        <fullName evidence="3">Core-binding (CB) domain-containing protein</fullName>
    </recommendedName>
</protein>
<dbReference type="Gene3D" id="1.10.150.130">
    <property type="match status" value="1"/>
</dbReference>
<evidence type="ECO:0000256" key="2">
    <source>
        <dbReference type="PROSITE-ProRule" id="PRU01248"/>
    </source>
</evidence>